<evidence type="ECO:0000259" key="4">
    <source>
        <dbReference type="PROSITE" id="PS51898"/>
    </source>
</evidence>
<gene>
    <name evidence="5" type="ORF">ACFPOU_09235</name>
</gene>
<evidence type="ECO:0000313" key="6">
    <source>
        <dbReference type="Proteomes" id="UP001596031"/>
    </source>
</evidence>
<dbReference type="Proteomes" id="UP001596031">
    <property type="component" value="Unassembled WGS sequence"/>
</dbReference>
<dbReference type="Pfam" id="PF13356">
    <property type="entry name" value="Arm-DNA-bind_3"/>
    <property type="match status" value="1"/>
</dbReference>
<proteinExistence type="inferred from homology"/>
<dbReference type="Gene3D" id="3.30.160.390">
    <property type="entry name" value="Integrase, DNA-binding domain"/>
    <property type="match status" value="1"/>
</dbReference>
<dbReference type="RefSeq" id="WP_379719742.1">
    <property type="nucleotide sequence ID" value="NZ_JBHSMS010000028.1"/>
</dbReference>
<dbReference type="InterPro" id="IPR011010">
    <property type="entry name" value="DNA_brk_join_enz"/>
</dbReference>
<dbReference type="PROSITE" id="PS51898">
    <property type="entry name" value="TYR_RECOMBINASE"/>
    <property type="match status" value="1"/>
</dbReference>
<reference evidence="6" key="1">
    <citation type="journal article" date="2019" name="Int. J. Syst. Evol. Microbiol.">
        <title>The Global Catalogue of Microorganisms (GCM) 10K type strain sequencing project: providing services to taxonomists for standard genome sequencing and annotation.</title>
        <authorList>
            <consortium name="The Broad Institute Genomics Platform"/>
            <consortium name="The Broad Institute Genome Sequencing Center for Infectious Disease"/>
            <person name="Wu L."/>
            <person name="Ma J."/>
        </authorList>
    </citation>
    <scope>NUCLEOTIDE SEQUENCE [LARGE SCALE GENOMIC DNA]</scope>
    <source>
        <strain evidence="6">CCUG 38813</strain>
    </source>
</reference>
<comment type="similarity">
    <text evidence="1">Belongs to the 'phage' integrase family.</text>
</comment>
<dbReference type="Gene3D" id="1.10.443.10">
    <property type="entry name" value="Intergrase catalytic core"/>
    <property type="match status" value="1"/>
</dbReference>
<keyword evidence="6" id="KW-1185">Reference proteome</keyword>
<protein>
    <submittedName>
        <fullName evidence="5">Tyrosine-type recombinase/integrase</fullName>
    </submittedName>
</protein>
<dbReference type="InterPro" id="IPR050808">
    <property type="entry name" value="Phage_Integrase"/>
</dbReference>
<dbReference type="InterPro" id="IPR038488">
    <property type="entry name" value="Integrase_DNA-bd_sf"/>
</dbReference>
<dbReference type="Pfam" id="PF00589">
    <property type="entry name" value="Phage_integrase"/>
    <property type="match status" value="1"/>
</dbReference>
<dbReference type="InterPro" id="IPR002104">
    <property type="entry name" value="Integrase_catalytic"/>
</dbReference>
<keyword evidence="2" id="KW-0229">DNA integration</keyword>
<dbReference type="SUPFAM" id="SSF56349">
    <property type="entry name" value="DNA breaking-rejoining enzymes"/>
    <property type="match status" value="1"/>
</dbReference>
<feature type="domain" description="Tyr recombinase" evidence="4">
    <location>
        <begin position="237"/>
        <end position="408"/>
    </location>
</feature>
<evidence type="ECO:0000313" key="5">
    <source>
        <dbReference type="EMBL" id="MFC5511307.1"/>
    </source>
</evidence>
<sequence>MAKINFTAVRVADFQCPADKAQDFLWDAGAPGLGLCVSKTSRAYVFQSRINGKPFRLTIGKTAAWRLSEVRTHANELQVMVDKGIDPRRAKAEQATADETARIAGERAAARHAVTLADAWAIYLAERKPRWSAGHYANHVNLAASGGEPKKRGKGLTVAGPLATLMPLPLTALTSDRISAWLDTESATRATNAGQSFRLLRAFSTWAYDMPEYSDLVPADTFSTRKVKEAVPKNQAKHGDSLERGQLQLWFTAVRQMTNPIFSTYLQGLLLTGARRTELATLRWSDADLQWGKMTIADKVEGTRTIPIPPYLSSLLAALPRYNEWVFGSTAAASGHIEAPTKAHQAALKAAGLPHVSIHGLRRSFRTLTEWVDAPSGIVAQIMGHKPSAVAERHYTRREIGILRVWHTKIEAWILAEAKIEWK</sequence>
<keyword evidence="3" id="KW-0233">DNA recombination</keyword>
<comment type="caution">
    <text evidence="5">The sequence shown here is derived from an EMBL/GenBank/DDBJ whole genome shotgun (WGS) entry which is preliminary data.</text>
</comment>
<evidence type="ECO:0000256" key="2">
    <source>
        <dbReference type="ARBA" id="ARBA00022908"/>
    </source>
</evidence>
<organism evidence="5 6">
    <name type="scientific">Massilia jejuensis</name>
    <dbReference type="NCBI Taxonomy" id="648894"/>
    <lineage>
        <taxon>Bacteria</taxon>
        <taxon>Pseudomonadati</taxon>
        <taxon>Pseudomonadota</taxon>
        <taxon>Betaproteobacteria</taxon>
        <taxon>Burkholderiales</taxon>
        <taxon>Oxalobacteraceae</taxon>
        <taxon>Telluria group</taxon>
        <taxon>Massilia</taxon>
    </lineage>
</organism>
<dbReference type="InterPro" id="IPR013762">
    <property type="entry name" value="Integrase-like_cat_sf"/>
</dbReference>
<name>A0ABW0PIH8_9BURK</name>
<dbReference type="EMBL" id="JBHSMS010000028">
    <property type="protein sequence ID" value="MFC5511307.1"/>
    <property type="molecule type" value="Genomic_DNA"/>
</dbReference>
<dbReference type="InterPro" id="IPR025166">
    <property type="entry name" value="Integrase_DNA_bind_dom"/>
</dbReference>
<dbReference type="PANTHER" id="PTHR30629:SF6">
    <property type="entry name" value="PROPHAGE INTEGRASE INTA-RELATED"/>
    <property type="match status" value="1"/>
</dbReference>
<accession>A0ABW0PIH8</accession>
<dbReference type="PANTHER" id="PTHR30629">
    <property type="entry name" value="PROPHAGE INTEGRASE"/>
    <property type="match status" value="1"/>
</dbReference>
<evidence type="ECO:0000256" key="3">
    <source>
        <dbReference type="ARBA" id="ARBA00023172"/>
    </source>
</evidence>
<evidence type="ECO:0000256" key="1">
    <source>
        <dbReference type="ARBA" id="ARBA00008857"/>
    </source>
</evidence>